<reference evidence="2" key="1">
    <citation type="submission" date="2022-12" db="EMBL/GenBank/DDBJ databases">
        <title>Jiella pelagia sp. nov., isolated from phosphonate enriched culture of Northwest Pacific surface seawater.</title>
        <authorList>
            <person name="Shin D.Y."/>
            <person name="Hwang C.Y."/>
        </authorList>
    </citation>
    <scope>NUCLEOTIDE SEQUENCE</scope>
    <source>
        <strain evidence="2">HL-NP1</strain>
    </source>
</reference>
<dbReference type="EMBL" id="CP114029">
    <property type="protein sequence ID" value="WAP68743.1"/>
    <property type="molecule type" value="Genomic_DNA"/>
</dbReference>
<evidence type="ECO:0008006" key="4">
    <source>
        <dbReference type="Google" id="ProtNLM"/>
    </source>
</evidence>
<evidence type="ECO:0000313" key="3">
    <source>
        <dbReference type="Proteomes" id="UP001164020"/>
    </source>
</evidence>
<proteinExistence type="predicted"/>
<dbReference type="RefSeq" id="WP_268881175.1">
    <property type="nucleotide sequence ID" value="NZ_CP114029.1"/>
</dbReference>
<feature type="compositionally biased region" description="Basic and acidic residues" evidence="1">
    <location>
        <begin position="54"/>
        <end position="64"/>
    </location>
</feature>
<protein>
    <recommendedName>
        <fullName evidence="4">Sigma-like protein</fullName>
    </recommendedName>
</protein>
<evidence type="ECO:0000313" key="2">
    <source>
        <dbReference type="EMBL" id="WAP68743.1"/>
    </source>
</evidence>
<feature type="region of interest" description="Disordered" evidence="1">
    <location>
        <begin position="1"/>
        <end position="73"/>
    </location>
</feature>
<keyword evidence="3" id="KW-1185">Reference proteome</keyword>
<gene>
    <name evidence="2" type="ORF">OH818_26430</name>
</gene>
<accession>A0ABY7C1U9</accession>
<evidence type="ECO:0000256" key="1">
    <source>
        <dbReference type="SAM" id="MobiDB-lite"/>
    </source>
</evidence>
<name>A0ABY7C1U9_9HYPH</name>
<sequence length="73" mass="7608">MKKPQPQPGKLTPQPGQTMPNPNMPGEKHDDPIGHMDAAGHMSEDGTGDLGDAGNEKASDRIRPDLPAPGNSA</sequence>
<organism evidence="2 3">
    <name type="scientific">Jiella pelagia</name>
    <dbReference type="NCBI Taxonomy" id="2986949"/>
    <lineage>
        <taxon>Bacteria</taxon>
        <taxon>Pseudomonadati</taxon>
        <taxon>Pseudomonadota</taxon>
        <taxon>Alphaproteobacteria</taxon>
        <taxon>Hyphomicrobiales</taxon>
        <taxon>Aurantimonadaceae</taxon>
        <taxon>Jiella</taxon>
    </lineage>
</organism>
<dbReference type="Proteomes" id="UP001164020">
    <property type="component" value="Chromosome"/>
</dbReference>